<sequence>MPIFPLDTGHDVRDKVDWEGGVIGALEWGLDADDLPEQYRADWRVITELYRQLDERCTAFYDGLPRDDIE</sequence>
<accession>A0ABN2UZV4</accession>
<dbReference type="Proteomes" id="UP001500751">
    <property type="component" value="Unassembled WGS sequence"/>
</dbReference>
<comment type="caution">
    <text evidence="1">The sequence shown here is derived from an EMBL/GenBank/DDBJ whole genome shotgun (WGS) entry which is preliminary data.</text>
</comment>
<dbReference type="EMBL" id="BAAAQN010000041">
    <property type="protein sequence ID" value="GAA2046322.1"/>
    <property type="molecule type" value="Genomic_DNA"/>
</dbReference>
<keyword evidence="2" id="KW-1185">Reference proteome</keyword>
<organism evidence="1 2">
    <name type="scientific">Catenulispora yoronensis</name>
    <dbReference type="NCBI Taxonomy" id="450799"/>
    <lineage>
        <taxon>Bacteria</taxon>
        <taxon>Bacillati</taxon>
        <taxon>Actinomycetota</taxon>
        <taxon>Actinomycetes</taxon>
        <taxon>Catenulisporales</taxon>
        <taxon>Catenulisporaceae</taxon>
        <taxon>Catenulispora</taxon>
    </lineage>
</organism>
<evidence type="ECO:0000313" key="1">
    <source>
        <dbReference type="EMBL" id="GAA2046322.1"/>
    </source>
</evidence>
<gene>
    <name evidence="1" type="ORF">GCM10009839_58250</name>
</gene>
<name>A0ABN2UZV4_9ACTN</name>
<protein>
    <submittedName>
        <fullName evidence="1">Uncharacterized protein</fullName>
    </submittedName>
</protein>
<reference evidence="2" key="1">
    <citation type="journal article" date="2019" name="Int. J. Syst. Evol. Microbiol.">
        <title>The Global Catalogue of Microorganisms (GCM) 10K type strain sequencing project: providing services to taxonomists for standard genome sequencing and annotation.</title>
        <authorList>
            <consortium name="The Broad Institute Genomics Platform"/>
            <consortium name="The Broad Institute Genome Sequencing Center for Infectious Disease"/>
            <person name="Wu L."/>
            <person name="Ma J."/>
        </authorList>
    </citation>
    <scope>NUCLEOTIDE SEQUENCE [LARGE SCALE GENOMIC DNA]</scope>
    <source>
        <strain evidence="2">JCM 16014</strain>
    </source>
</reference>
<evidence type="ECO:0000313" key="2">
    <source>
        <dbReference type="Proteomes" id="UP001500751"/>
    </source>
</evidence>
<proteinExistence type="predicted"/>
<dbReference type="RefSeq" id="WP_344668866.1">
    <property type="nucleotide sequence ID" value="NZ_BAAAQN010000041.1"/>
</dbReference>